<accession>A0A2I6S8R8</accession>
<dbReference type="Pfam" id="PF02609">
    <property type="entry name" value="Exonuc_VII_S"/>
    <property type="match status" value="1"/>
</dbReference>
<dbReference type="GO" id="GO:0006308">
    <property type="term" value="P:DNA catabolic process"/>
    <property type="evidence" value="ECO:0007669"/>
    <property type="project" value="UniProtKB-UniRule"/>
</dbReference>
<dbReference type="KEGG" id="atw:C0099_12190"/>
<keyword evidence="5 6" id="KW-0269">Exonuclease</keyword>
<dbReference type="OrthoDB" id="287668at2"/>
<dbReference type="NCBIfam" id="TIGR01280">
    <property type="entry name" value="xseB"/>
    <property type="match status" value="1"/>
</dbReference>
<dbReference type="Gene3D" id="1.10.287.1040">
    <property type="entry name" value="Exonuclease VII, small subunit"/>
    <property type="match status" value="1"/>
</dbReference>
<dbReference type="EC" id="3.1.11.6" evidence="6"/>
<organism evidence="7 8">
    <name type="scientific">Pseudazoarcus pumilus</name>
    <dbReference type="NCBI Taxonomy" id="2067960"/>
    <lineage>
        <taxon>Bacteria</taxon>
        <taxon>Pseudomonadati</taxon>
        <taxon>Pseudomonadota</taxon>
        <taxon>Betaproteobacteria</taxon>
        <taxon>Rhodocyclales</taxon>
        <taxon>Zoogloeaceae</taxon>
        <taxon>Pseudazoarcus</taxon>
    </lineage>
</organism>
<name>A0A2I6S8R8_9RHOO</name>
<dbReference type="GO" id="GO:0009318">
    <property type="term" value="C:exodeoxyribonuclease VII complex"/>
    <property type="evidence" value="ECO:0007669"/>
    <property type="project" value="UniProtKB-UniRule"/>
</dbReference>
<comment type="catalytic activity">
    <reaction evidence="6">
        <text>Exonucleolytic cleavage in either 5'- to 3'- or 3'- to 5'-direction to yield nucleoside 5'-phosphates.</text>
        <dbReference type="EC" id="3.1.11.6"/>
    </reaction>
</comment>
<keyword evidence="3 6" id="KW-0540">Nuclease</keyword>
<dbReference type="PANTHER" id="PTHR34137:SF1">
    <property type="entry name" value="EXODEOXYRIBONUCLEASE 7 SMALL SUBUNIT"/>
    <property type="match status" value="1"/>
</dbReference>
<dbReference type="PANTHER" id="PTHR34137">
    <property type="entry name" value="EXODEOXYRIBONUCLEASE 7 SMALL SUBUNIT"/>
    <property type="match status" value="1"/>
</dbReference>
<dbReference type="Proteomes" id="UP000242205">
    <property type="component" value="Chromosome"/>
</dbReference>
<dbReference type="AlphaFoldDB" id="A0A2I6S8R8"/>
<evidence type="ECO:0000256" key="3">
    <source>
        <dbReference type="ARBA" id="ARBA00022722"/>
    </source>
</evidence>
<dbReference type="InterPro" id="IPR003761">
    <property type="entry name" value="Exonuc_VII_S"/>
</dbReference>
<evidence type="ECO:0000313" key="7">
    <source>
        <dbReference type="EMBL" id="AUN95621.1"/>
    </source>
</evidence>
<gene>
    <name evidence="6 7" type="primary">xseB</name>
    <name evidence="7" type="ORF">C0099_12190</name>
</gene>
<evidence type="ECO:0000256" key="6">
    <source>
        <dbReference type="HAMAP-Rule" id="MF_00337"/>
    </source>
</evidence>
<dbReference type="GO" id="GO:0008855">
    <property type="term" value="F:exodeoxyribonuclease VII activity"/>
    <property type="evidence" value="ECO:0007669"/>
    <property type="project" value="UniProtKB-UniRule"/>
</dbReference>
<evidence type="ECO:0000313" key="8">
    <source>
        <dbReference type="Proteomes" id="UP000242205"/>
    </source>
</evidence>
<reference evidence="7 8" key="1">
    <citation type="submission" date="2018-01" db="EMBL/GenBank/DDBJ databases">
        <authorList>
            <person name="Fu G.-Y."/>
        </authorList>
    </citation>
    <scope>NUCLEOTIDE SEQUENCE [LARGE SCALE GENOMIC DNA]</scope>
    <source>
        <strain evidence="7 8">SY39</strain>
    </source>
</reference>
<dbReference type="HAMAP" id="MF_00337">
    <property type="entry name" value="Exonuc_7_S"/>
    <property type="match status" value="1"/>
</dbReference>
<sequence length="77" mass="8334">MSKSPATPKSFEAAIGELEEIVRAMEAGQLSLEQALDHYQRGVGLLRHCQDTLARAEQRVSQLEGDTLVDAPPGKTS</sequence>
<evidence type="ECO:0000256" key="4">
    <source>
        <dbReference type="ARBA" id="ARBA00022801"/>
    </source>
</evidence>
<dbReference type="EMBL" id="CP025682">
    <property type="protein sequence ID" value="AUN95621.1"/>
    <property type="molecule type" value="Genomic_DNA"/>
</dbReference>
<comment type="function">
    <text evidence="6">Bidirectionally degrades single-stranded DNA into large acid-insoluble oligonucleotides, which are then degraded further into small acid-soluble oligonucleotides.</text>
</comment>
<evidence type="ECO:0000256" key="5">
    <source>
        <dbReference type="ARBA" id="ARBA00022839"/>
    </source>
</evidence>
<comment type="subunit">
    <text evidence="6">Heterooligomer composed of large and small subunits.</text>
</comment>
<comment type="similarity">
    <text evidence="1 6">Belongs to the XseB family.</text>
</comment>
<keyword evidence="4 6" id="KW-0378">Hydrolase</keyword>
<proteinExistence type="inferred from homology"/>
<dbReference type="NCBIfam" id="NF002140">
    <property type="entry name" value="PRK00977.1-4"/>
    <property type="match status" value="1"/>
</dbReference>
<dbReference type="RefSeq" id="WP_102247669.1">
    <property type="nucleotide sequence ID" value="NZ_CP025682.1"/>
</dbReference>
<protein>
    <recommendedName>
        <fullName evidence="6">Exodeoxyribonuclease 7 small subunit</fullName>
        <ecNumber evidence="6">3.1.11.6</ecNumber>
    </recommendedName>
    <alternativeName>
        <fullName evidence="6">Exodeoxyribonuclease VII small subunit</fullName>
        <shortName evidence="6">Exonuclease VII small subunit</shortName>
    </alternativeName>
</protein>
<keyword evidence="8" id="KW-1185">Reference proteome</keyword>
<dbReference type="PIRSF" id="PIRSF006488">
    <property type="entry name" value="Exonuc_VII_S"/>
    <property type="match status" value="1"/>
</dbReference>
<dbReference type="SUPFAM" id="SSF116842">
    <property type="entry name" value="XseB-like"/>
    <property type="match status" value="1"/>
</dbReference>
<comment type="subcellular location">
    <subcellularLocation>
        <location evidence="6">Cytoplasm</location>
    </subcellularLocation>
</comment>
<evidence type="ECO:0000256" key="2">
    <source>
        <dbReference type="ARBA" id="ARBA00022490"/>
    </source>
</evidence>
<evidence type="ECO:0000256" key="1">
    <source>
        <dbReference type="ARBA" id="ARBA00009998"/>
    </source>
</evidence>
<dbReference type="GO" id="GO:0005829">
    <property type="term" value="C:cytosol"/>
    <property type="evidence" value="ECO:0007669"/>
    <property type="project" value="TreeGrafter"/>
</dbReference>
<dbReference type="InterPro" id="IPR037004">
    <property type="entry name" value="Exonuc_VII_ssu_sf"/>
</dbReference>
<keyword evidence="2 6" id="KW-0963">Cytoplasm</keyword>